<gene>
    <name evidence="3" type="ORF">CAAN4_E15456</name>
</gene>
<feature type="compositionally biased region" description="Polar residues" evidence="1">
    <location>
        <begin position="281"/>
        <end position="295"/>
    </location>
</feature>
<feature type="compositionally biased region" description="Low complexity" evidence="1">
    <location>
        <begin position="8"/>
        <end position="19"/>
    </location>
</feature>
<feature type="region of interest" description="Disordered" evidence="1">
    <location>
        <begin position="1"/>
        <end position="27"/>
    </location>
</feature>
<sequence>MPKKIKNSAPSTRASSKSSRPYKSRTQRPCDFCRRRKTCCVIEGTIPCTPCLQFNKGLCTFNEGPMKRNNKQDKSVNQNTTAVHKTEPKTANSTSGRSVVPQKISTPLPTREISPRTEVPIQPAAILKSQANLFQQIQGNSDRNLYSNSKDVIPQGPNEGPSYNPGIHPPPLLANQAVASGNVTTTSANSTGISRNNPPVPQLPTQSFIEVNMTYTNEPVLELNPQLSSFLGVSSEAVEYFSKSSSSPTTTSNSTSSKPVNYYNSVSSDNIYNIPSGYQDEPSTSSSEYSNNTFSPQRLESLTSVDTYSLQNYEMSSLFNQPPIDVREQFGGDDILKLPQDPLFEEQYPIFSFSPENDVF</sequence>
<dbReference type="CDD" id="cd00067">
    <property type="entry name" value="GAL4"/>
    <property type="match status" value="1"/>
</dbReference>
<dbReference type="InterPro" id="IPR036864">
    <property type="entry name" value="Zn2-C6_fun-type_DNA-bd_sf"/>
</dbReference>
<feature type="domain" description="Zn(2)-C6 fungal-type" evidence="2">
    <location>
        <begin position="29"/>
        <end position="61"/>
    </location>
</feature>
<accession>A0ABP0EH93</accession>
<evidence type="ECO:0000313" key="3">
    <source>
        <dbReference type="EMBL" id="CAK7909555.1"/>
    </source>
</evidence>
<dbReference type="EMBL" id="OZ004257">
    <property type="protein sequence ID" value="CAK7909555.1"/>
    <property type="molecule type" value="Genomic_DNA"/>
</dbReference>
<dbReference type="PROSITE" id="PS50048">
    <property type="entry name" value="ZN2_CY6_FUNGAL_2"/>
    <property type="match status" value="1"/>
</dbReference>
<feature type="region of interest" description="Disordered" evidence="1">
    <location>
        <begin position="142"/>
        <end position="174"/>
    </location>
</feature>
<dbReference type="Proteomes" id="UP001497600">
    <property type="component" value="Chromosome E"/>
</dbReference>
<feature type="compositionally biased region" description="Low complexity" evidence="1">
    <location>
        <begin position="242"/>
        <end position="259"/>
    </location>
</feature>
<keyword evidence="4" id="KW-1185">Reference proteome</keyword>
<feature type="compositionally biased region" description="Polar residues" evidence="1">
    <location>
        <begin position="75"/>
        <end position="102"/>
    </location>
</feature>
<evidence type="ECO:0000259" key="2">
    <source>
        <dbReference type="PROSITE" id="PS50048"/>
    </source>
</evidence>
<evidence type="ECO:0000313" key="4">
    <source>
        <dbReference type="Proteomes" id="UP001497600"/>
    </source>
</evidence>
<organism evidence="3 4">
    <name type="scientific">[Candida] anglica</name>
    <dbReference type="NCBI Taxonomy" id="148631"/>
    <lineage>
        <taxon>Eukaryota</taxon>
        <taxon>Fungi</taxon>
        <taxon>Dikarya</taxon>
        <taxon>Ascomycota</taxon>
        <taxon>Saccharomycotina</taxon>
        <taxon>Pichiomycetes</taxon>
        <taxon>Debaryomycetaceae</taxon>
        <taxon>Kurtzmaniella</taxon>
    </lineage>
</organism>
<dbReference type="PROSITE" id="PS00463">
    <property type="entry name" value="ZN2_CY6_FUNGAL_1"/>
    <property type="match status" value="1"/>
</dbReference>
<protein>
    <recommendedName>
        <fullName evidence="2">Zn(2)-C6 fungal-type domain-containing protein</fullName>
    </recommendedName>
</protein>
<proteinExistence type="predicted"/>
<feature type="region of interest" description="Disordered" evidence="1">
    <location>
        <begin position="66"/>
        <end position="102"/>
    </location>
</feature>
<dbReference type="SMART" id="SM00066">
    <property type="entry name" value="GAL4"/>
    <property type="match status" value="1"/>
</dbReference>
<reference evidence="3 4" key="1">
    <citation type="submission" date="2024-01" db="EMBL/GenBank/DDBJ databases">
        <authorList>
            <consortium name="Genoscope - CEA"/>
            <person name="William W."/>
        </authorList>
    </citation>
    <scope>NUCLEOTIDE SEQUENCE [LARGE SCALE GENOMIC DNA]</scope>
    <source>
        <strain evidence="3 4">29B2s-10</strain>
    </source>
</reference>
<evidence type="ECO:0000256" key="1">
    <source>
        <dbReference type="SAM" id="MobiDB-lite"/>
    </source>
</evidence>
<dbReference type="Gene3D" id="4.10.240.10">
    <property type="entry name" value="Zn(2)-C6 fungal-type DNA-binding domain"/>
    <property type="match status" value="1"/>
</dbReference>
<feature type="region of interest" description="Disordered" evidence="1">
    <location>
        <begin position="241"/>
        <end position="260"/>
    </location>
</feature>
<dbReference type="InterPro" id="IPR001138">
    <property type="entry name" value="Zn2Cys6_DnaBD"/>
</dbReference>
<name>A0ABP0EH93_9ASCO</name>
<feature type="region of interest" description="Disordered" evidence="1">
    <location>
        <begin position="273"/>
        <end position="295"/>
    </location>
</feature>